<name>A0A6A6B7W8_9PEZI</name>
<dbReference type="InterPro" id="IPR037445">
    <property type="entry name" value="MAGE"/>
</dbReference>
<feature type="region of interest" description="Disordered" evidence="1">
    <location>
        <begin position="284"/>
        <end position="327"/>
    </location>
</feature>
<dbReference type="AlphaFoldDB" id="A0A6A6B7W8"/>
<dbReference type="OrthoDB" id="205198at2759"/>
<dbReference type="InterPro" id="IPR041899">
    <property type="entry name" value="MAGE_WH2"/>
</dbReference>
<dbReference type="Pfam" id="PF01454">
    <property type="entry name" value="MAGE"/>
    <property type="match status" value="1"/>
</dbReference>
<evidence type="ECO:0000313" key="4">
    <source>
        <dbReference type="Proteomes" id="UP000799438"/>
    </source>
</evidence>
<gene>
    <name evidence="3" type="ORF">K452DRAFT_254209</name>
</gene>
<feature type="region of interest" description="Disordered" evidence="1">
    <location>
        <begin position="1"/>
        <end position="38"/>
    </location>
</feature>
<proteinExistence type="predicted"/>
<dbReference type="RefSeq" id="XP_033395371.1">
    <property type="nucleotide sequence ID" value="XM_033538319.1"/>
</dbReference>
<dbReference type="InterPro" id="IPR041898">
    <property type="entry name" value="MAGE_WH1"/>
</dbReference>
<dbReference type="PROSITE" id="PS50838">
    <property type="entry name" value="MAGE"/>
    <property type="match status" value="1"/>
</dbReference>
<dbReference type="SMART" id="SM01373">
    <property type="entry name" value="MAGE"/>
    <property type="match status" value="1"/>
</dbReference>
<organism evidence="3 4">
    <name type="scientific">Aplosporella prunicola CBS 121167</name>
    <dbReference type="NCBI Taxonomy" id="1176127"/>
    <lineage>
        <taxon>Eukaryota</taxon>
        <taxon>Fungi</taxon>
        <taxon>Dikarya</taxon>
        <taxon>Ascomycota</taxon>
        <taxon>Pezizomycotina</taxon>
        <taxon>Dothideomycetes</taxon>
        <taxon>Dothideomycetes incertae sedis</taxon>
        <taxon>Botryosphaeriales</taxon>
        <taxon>Aplosporellaceae</taxon>
        <taxon>Aplosporella</taxon>
    </lineage>
</organism>
<reference evidence="3" key="1">
    <citation type="journal article" date="2020" name="Stud. Mycol.">
        <title>101 Dothideomycetes genomes: a test case for predicting lifestyles and emergence of pathogens.</title>
        <authorList>
            <person name="Haridas S."/>
            <person name="Albert R."/>
            <person name="Binder M."/>
            <person name="Bloem J."/>
            <person name="Labutti K."/>
            <person name="Salamov A."/>
            <person name="Andreopoulos B."/>
            <person name="Baker S."/>
            <person name="Barry K."/>
            <person name="Bills G."/>
            <person name="Bluhm B."/>
            <person name="Cannon C."/>
            <person name="Castanera R."/>
            <person name="Culley D."/>
            <person name="Daum C."/>
            <person name="Ezra D."/>
            <person name="Gonzalez J."/>
            <person name="Henrissat B."/>
            <person name="Kuo A."/>
            <person name="Liang C."/>
            <person name="Lipzen A."/>
            <person name="Lutzoni F."/>
            <person name="Magnuson J."/>
            <person name="Mondo S."/>
            <person name="Nolan M."/>
            <person name="Ohm R."/>
            <person name="Pangilinan J."/>
            <person name="Park H.-J."/>
            <person name="Ramirez L."/>
            <person name="Alfaro M."/>
            <person name="Sun H."/>
            <person name="Tritt A."/>
            <person name="Yoshinaga Y."/>
            <person name="Zwiers L.-H."/>
            <person name="Turgeon B."/>
            <person name="Goodwin S."/>
            <person name="Spatafora J."/>
            <person name="Crous P."/>
            <person name="Grigoriev I."/>
        </authorList>
    </citation>
    <scope>NUCLEOTIDE SEQUENCE</scope>
    <source>
        <strain evidence="3">CBS 121167</strain>
    </source>
</reference>
<evidence type="ECO:0000259" key="2">
    <source>
        <dbReference type="PROSITE" id="PS50838"/>
    </source>
</evidence>
<dbReference type="EMBL" id="ML995492">
    <property type="protein sequence ID" value="KAF2139658.1"/>
    <property type="molecule type" value="Genomic_DNA"/>
</dbReference>
<dbReference type="PANTHER" id="PTHR11736">
    <property type="entry name" value="MELANOMA-ASSOCIATED ANTIGEN MAGE ANTIGEN"/>
    <property type="match status" value="1"/>
</dbReference>
<evidence type="ECO:0000313" key="3">
    <source>
        <dbReference type="EMBL" id="KAF2139658.1"/>
    </source>
</evidence>
<feature type="compositionally biased region" description="Acidic residues" evidence="1">
    <location>
        <begin position="309"/>
        <end position="327"/>
    </location>
</feature>
<dbReference type="Gene3D" id="1.10.10.1210">
    <property type="entry name" value="MAGE homology domain, winged helix WH2 motif"/>
    <property type="match status" value="1"/>
</dbReference>
<dbReference type="Gene3D" id="1.10.10.1200">
    <property type="entry name" value="MAGE homology domain, winged helix WH1 motif"/>
    <property type="match status" value="1"/>
</dbReference>
<dbReference type="InterPro" id="IPR002190">
    <property type="entry name" value="MHD_dom"/>
</dbReference>
<dbReference type="PANTHER" id="PTHR11736:SF14">
    <property type="entry name" value="NSE3 HOMOLOG, SMC5-SMC6 COMPLEX COMPONENT"/>
    <property type="match status" value="1"/>
</dbReference>
<protein>
    <recommendedName>
        <fullName evidence="2">MAGE domain-containing protein</fullName>
    </recommendedName>
</protein>
<dbReference type="Proteomes" id="UP000799438">
    <property type="component" value="Unassembled WGS sequence"/>
</dbReference>
<keyword evidence="4" id="KW-1185">Reference proteome</keyword>
<accession>A0A6A6B7W8</accession>
<dbReference type="GeneID" id="54295815"/>
<sequence>MPIVRKRRAPAADDVSEDEAPTQRRRISPESDDDDIAEDFEDATQGGAGQLNQMAKKLVRLALACEYSRQPIRRADISTKVLGTQGRQFKNVFTEAQMQLRAVFGMEMTELPMKEKVTLAQRRAAQKAERTSTTTNSWVLTTTLPDKYRQPTIIPPAKVPTHSQEAAYTGLYTFMITAILLNGGTIQEAKLDRYLKRTNTDQTTPAGQTDKVLARLCKENYLIRVKDNSSGEEVIEYAVGPRGKVEVGEEGAAGLVRKVYGENAPEDLEQRLERSLGLAQSRERAQAAVVANGAAAGRGRGRPRRQETQEEEQQQQEQQGEDSSDEE</sequence>
<dbReference type="GO" id="GO:0005634">
    <property type="term" value="C:nucleus"/>
    <property type="evidence" value="ECO:0007669"/>
    <property type="project" value="TreeGrafter"/>
</dbReference>
<evidence type="ECO:0000256" key="1">
    <source>
        <dbReference type="SAM" id="MobiDB-lite"/>
    </source>
</evidence>
<dbReference type="GO" id="GO:0006281">
    <property type="term" value="P:DNA repair"/>
    <property type="evidence" value="ECO:0007669"/>
    <property type="project" value="TreeGrafter"/>
</dbReference>
<feature type="domain" description="MAGE" evidence="2">
    <location>
        <begin position="51"/>
        <end position="111"/>
    </location>
</feature>
<feature type="compositionally biased region" description="Low complexity" evidence="1">
    <location>
        <begin position="286"/>
        <end position="297"/>
    </location>
</feature>